<organism evidence="2">
    <name type="scientific">marine metagenome</name>
    <dbReference type="NCBI Taxonomy" id="408172"/>
    <lineage>
        <taxon>unclassified sequences</taxon>
        <taxon>metagenomes</taxon>
        <taxon>ecological metagenomes</taxon>
    </lineage>
</organism>
<dbReference type="SUPFAM" id="SSF53335">
    <property type="entry name" value="S-adenosyl-L-methionine-dependent methyltransferases"/>
    <property type="match status" value="1"/>
</dbReference>
<dbReference type="Gene3D" id="3.40.50.150">
    <property type="entry name" value="Vaccinia Virus protein VP39"/>
    <property type="match status" value="1"/>
</dbReference>
<dbReference type="InterPro" id="IPR052514">
    <property type="entry name" value="SAM-dependent_MTase"/>
</dbReference>
<sequence length="337" mass="38429">MKPKKNIFIKHRISANLNYISQLFQILISFKKCYKNYWQVFRKHVNQLGNITIIMKNGEKFSNISTSGVFVIASLYPEKKFNIKIIEDIIELEHLERDTNKKIMIKILGGVNNGDIFHIFLKDNYKSVPLQDKTIVDIGANIGDSSIYFAVNGASRVVGIEPFFKNFSLAKKNILENNLSQKVEIIHAGCSDKSGVIEIDPDYSSNVDSVTKNQINGEKVPLLTLDDIINKYRIPKNSILKLDCEGCEYESIISAKKETLEHFEYIFIEYHHGYIDLVKKLENSNFDVIFDNPSSTGFIGKYLNKIKNTSNNISENSNFDDNGYSGNIQAVRKKITC</sequence>
<evidence type="ECO:0000259" key="1">
    <source>
        <dbReference type="Pfam" id="PF05050"/>
    </source>
</evidence>
<reference evidence="2" key="1">
    <citation type="submission" date="2018-05" db="EMBL/GenBank/DDBJ databases">
        <authorList>
            <person name="Lanie J.A."/>
            <person name="Ng W.-L."/>
            <person name="Kazmierczak K.M."/>
            <person name="Andrzejewski T.M."/>
            <person name="Davidsen T.M."/>
            <person name="Wayne K.J."/>
            <person name="Tettelin H."/>
            <person name="Glass J.I."/>
            <person name="Rusch D."/>
            <person name="Podicherti R."/>
            <person name="Tsui H.-C.T."/>
            <person name="Winkler M.E."/>
        </authorList>
    </citation>
    <scope>NUCLEOTIDE SEQUENCE</scope>
</reference>
<dbReference type="PANTHER" id="PTHR34203:SF15">
    <property type="entry name" value="SLL1173 PROTEIN"/>
    <property type="match status" value="1"/>
</dbReference>
<dbReference type="NCBIfam" id="TIGR01444">
    <property type="entry name" value="fkbM_fam"/>
    <property type="match status" value="1"/>
</dbReference>
<dbReference type="AlphaFoldDB" id="A0A382HRX5"/>
<dbReference type="CDD" id="cd02440">
    <property type="entry name" value="AdoMet_MTases"/>
    <property type="match status" value="1"/>
</dbReference>
<feature type="domain" description="Methyltransferase FkbM" evidence="1">
    <location>
        <begin position="137"/>
        <end position="273"/>
    </location>
</feature>
<dbReference type="EMBL" id="UINC01062838">
    <property type="protein sequence ID" value="SVB89835.1"/>
    <property type="molecule type" value="Genomic_DNA"/>
</dbReference>
<dbReference type="InterPro" id="IPR006342">
    <property type="entry name" value="FkbM_mtfrase"/>
</dbReference>
<name>A0A382HRX5_9ZZZZ</name>
<dbReference type="InterPro" id="IPR029063">
    <property type="entry name" value="SAM-dependent_MTases_sf"/>
</dbReference>
<gene>
    <name evidence="2" type="ORF">METZ01_LOCUS242689</name>
</gene>
<protein>
    <recommendedName>
        <fullName evidence="1">Methyltransferase FkbM domain-containing protein</fullName>
    </recommendedName>
</protein>
<dbReference type="PANTHER" id="PTHR34203">
    <property type="entry name" value="METHYLTRANSFERASE, FKBM FAMILY PROTEIN"/>
    <property type="match status" value="1"/>
</dbReference>
<accession>A0A382HRX5</accession>
<evidence type="ECO:0000313" key="2">
    <source>
        <dbReference type="EMBL" id="SVB89835.1"/>
    </source>
</evidence>
<dbReference type="Pfam" id="PF05050">
    <property type="entry name" value="Methyltransf_21"/>
    <property type="match status" value="1"/>
</dbReference>
<proteinExistence type="predicted"/>